<name>U9SKN9_RHIID</name>
<evidence type="ECO:0000313" key="2">
    <source>
        <dbReference type="EMBL" id="ERZ96464.1"/>
    </source>
</evidence>
<dbReference type="HOGENOM" id="CLU_181854_0_0_1"/>
<sequence length="86" mass="9949">MQVSIWNEYLKKLDAQMRAQNRNIILLVDNAPTHSLYENTSLTNITIEFLPPNTTAHLQPCDQGIINSFKVSKFNLYFASVILKFY</sequence>
<gene>
    <name evidence="2" type="ORF">GLOINDRAFT_301903</name>
</gene>
<proteinExistence type="predicted"/>
<dbReference type="AlphaFoldDB" id="U9SKN9"/>
<dbReference type="Pfam" id="PF03184">
    <property type="entry name" value="DDE_1"/>
    <property type="match status" value="1"/>
</dbReference>
<dbReference type="eggNOG" id="KOG3105">
    <property type="taxonomic scope" value="Eukaryota"/>
</dbReference>
<reference evidence="2" key="1">
    <citation type="submission" date="2013-07" db="EMBL/GenBank/DDBJ databases">
        <title>The genome of an arbuscular mycorrhizal fungus provides insights into the evolution of the oldest plant symbiosis.</title>
        <authorList>
            <consortium name="DOE Joint Genome Institute"/>
            <person name="Tisserant E."/>
            <person name="Malbreil M."/>
            <person name="Kuo A."/>
            <person name="Kohler A."/>
            <person name="Symeonidi A."/>
            <person name="Balestrini R."/>
            <person name="Charron P."/>
            <person name="Duensing N."/>
            <person name="Frei-dit-Frey N."/>
            <person name="Gianinazzi-Pearson V."/>
            <person name="Gilbert B."/>
            <person name="Handa Y."/>
            <person name="Hijri M."/>
            <person name="Kaul R."/>
            <person name="Kawaguchi M."/>
            <person name="Krajinski F."/>
            <person name="Lammers P."/>
            <person name="Lapierre D."/>
            <person name="Masclaux F.G."/>
            <person name="Murat C."/>
            <person name="Morin E."/>
            <person name="Ndikumana S."/>
            <person name="Pagni M."/>
            <person name="Petitpierre D."/>
            <person name="Requena N."/>
            <person name="Rosikiewicz P."/>
            <person name="Riley R."/>
            <person name="Saito K."/>
            <person name="San Clemente H."/>
            <person name="Shapiro H."/>
            <person name="van Tuinen D."/>
            <person name="Becard G."/>
            <person name="Bonfante P."/>
            <person name="Paszkowski U."/>
            <person name="Shachar-Hill Y."/>
            <person name="Young J.P."/>
            <person name="Sanders I.R."/>
            <person name="Henrissat B."/>
            <person name="Rensing S.A."/>
            <person name="Grigoriev I.V."/>
            <person name="Corradi N."/>
            <person name="Roux C."/>
            <person name="Martin F."/>
        </authorList>
    </citation>
    <scope>NUCLEOTIDE SEQUENCE</scope>
    <source>
        <strain evidence="2">DAOM 197198</strain>
    </source>
</reference>
<organism evidence="2">
    <name type="scientific">Rhizophagus irregularis (strain DAOM 181602 / DAOM 197198 / MUCL 43194)</name>
    <name type="common">Arbuscular mycorrhizal fungus</name>
    <name type="synonym">Glomus intraradices</name>
    <dbReference type="NCBI Taxonomy" id="747089"/>
    <lineage>
        <taxon>Eukaryota</taxon>
        <taxon>Fungi</taxon>
        <taxon>Fungi incertae sedis</taxon>
        <taxon>Mucoromycota</taxon>
        <taxon>Glomeromycotina</taxon>
        <taxon>Glomeromycetes</taxon>
        <taxon>Glomerales</taxon>
        <taxon>Glomeraceae</taxon>
        <taxon>Rhizophagus</taxon>
    </lineage>
</organism>
<dbReference type="EMBL" id="KI300432">
    <property type="protein sequence ID" value="ERZ96464.1"/>
    <property type="molecule type" value="Genomic_DNA"/>
</dbReference>
<protein>
    <recommendedName>
        <fullName evidence="1">DDE-1 domain-containing protein</fullName>
    </recommendedName>
</protein>
<evidence type="ECO:0000259" key="1">
    <source>
        <dbReference type="Pfam" id="PF03184"/>
    </source>
</evidence>
<feature type="domain" description="DDE-1" evidence="1">
    <location>
        <begin position="2"/>
        <end position="71"/>
    </location>
</feature>
<dbReference type="InterPro" id="IPR004875">
    <property type="entry name" value="DDE_SF_endonuclease_dom"/>
</dbReference>
<accession>U9SKN9</accession>
<dbReference type="GO" id="GO:0003676">
    <property type="term" value="F:nucleic acid binding"/>
    <property type="evidence" value="ECO:0007669"/>
    <property type="project" value="InterPro"/>
</dbReference>